<name>A0AA40TVH5_9PSED</name>
<keyword evidence="4" id="KW-1185">Reference proteome</keyword>
<dbReference type="Proteomes" id="UP000050523">
    <property type="component" value="Unassembled WGS sequence"/>
</dbReference>
<reference evidence="1 3" key="1">
    <citation type="submission" date="2015-09" db="EMBL/GenBank/DDBJ databases">
        <title>Genome announcement of multiple Pseudomonas syringae strains.</title>
        <authorList>
            <person name="Thakur S."/>
            <person name="Wang P.W."/>
            <person name="Gong Y."/>
            <person name="Weir B.S."/>
            <person name="Guttman D.S."/>
        </authorList>
    </citation>
    <scope>NUCLEOTIDE SEQUENCE [LARGE SCALE GENOMIC DNA]</scope>
    <source>
        <strain evidence="1 3">ICMP9151</strain>
    </source>
</reference>
<dbReference type="EMBL" id="JBGMSU010000011">
    <property type="protein sequence ID" value="MFA0939886.1"/>
    <property type="molecule type" value="Genomic_DNA"/>
</dbReference>
<organism evidence="1 3">
    <name type="scientific">Pseudomonas tremae</name>
    <dbReference type="NCBI Taxonomy" id="200454"/>
    <lineage>
        <taxon>Bacteria</taxon>
        <taxon>Pseudomonadati</taxon>
        <taxon>Pseudomonadota</taxon>
        <taxon>Gammaproteobacteria</taxon>
        <taxon>Pseudomonadales</taxon>
        <taxon>Pseudomonadaceae</taxon>
        <taxon>Pseudomonas</taxon>
    </lineage>
</organism>
<gene>
    <name evidence="2" type="ORF">ACDH53_21060</name>
    <name evidence="1" type="ORF">ALO43_02778</name>
</gene>
<dbReference type="AlphaFoldDB" id="A0AA40TVH5"/>
<dbReference type="EMBL" id="LJRO01000181">
    <property type="protein sequence ID" value="KPZ01386.1"/>
    <property type="molecule type" value="Genomic_DNA"/>
</dbReference>
<reference evidence="2 4" key="2">
    <citation type="submission" date="2024-06" db="EMBL/GenBank/DDBJ databases">
        <title>Genome sequences for Pseudomonas syringae strains with characterized LPS.</title>
        <authorList>
            <person name="Baltrus D.A."/>
            <person name="Krings L."/>
        </authorList>
    </citation>
    <scope>NUCLEOTIDE SEQUENCE [LARGE SCALE GENOMIC DNA]</scope>
    <source>
        <strain evidence="2 4">NCPPB2708</strain>
    </source>
</reference>
<evidence type="ECO:0000313" key="3">
    <source>
        <dbReference type="Proteomes" id="UP000050523"/>
    </source>
</evidence>
<protein>
    <submittedName>
        <fullName evidence="1">Uncharacterized protein</fullName>
    </submittedName>
</protein>
<proteinExistence type="predicted"/>
<evidence type="ECO:0000313" key="1">
    <source>
        <dbReference type="EMBL" id="KPZ01386.1"/>
    </source>
</evidence>
<dbReference type="GeneID" id="72395870"/>
<accession>A0AA40TVH5</accession>
<evidence type="ECO:0000313" key="2">
    <source>
        <dbReference type="EMBL" id="MFA0939886.1"/>
    </source>
</evidence>
<evidence type="ECO:0000313" key="4">
    <source>
        <dbReference type="Proteomes" id="UP001569512"/>
    </source>
</evidence>
<dbReference type="Proteomes" id="UP001569512">
    <property type="component" value="Unassembled WGS sequence"/>
</dbReference>
<dbReference type="RefSeq" id="WP_005896013.1">
    <property type="nucleotide sequence ID" value="NZ_AVEE02000193.1"/>
</dbReference>
<sequence length="68" mass="7573">MNAGINAQYARGLSASPSNEARQLLADWLKRTKPAKARPDVRAMLLQRYPAGLLNDAEFEALFRVLTD</sequence>
<comment type="caution">
    <text evidence="1">The sequence shown here is derived from an EMBL/GenBank/DDBJ whole genome shotgun (WGS) entry which is preliminary data.</text>
</comment>